<evidence type="ECO:0000256" key="5">
    <source>
        <dbReference type="ARBA" id="ARBA00022692"/>
    </source>
</evidence>
<evidence type="ECO:0000256" key="10">
    <source>
        <dbReference type="ARBA" id="ARBA00023004"/>
    </source>
</evidence>
<evidence type="ECO:0000256" key="8">
    <source>
        <dbReference type="ARBA" id="ARBA00022989"/>
    </source>
</evidence>
<proteinExistence type="predicted"/>
<dbReference type="AlphaFoldDB" id="A0A2H0UHG5"/>
<gene>
    <name evidence="13" type="ORF">COU15_01690</name>
</gene>
<evidence type="ECO:0000256" key="12">
    <source>
        <dbReference type="SAM" id="Phobius"/>
    </source>
</evidence>
<name>A0A2H0UHG5_9BACT</name>
<reference evidence="14" key="1">
    <citation type="submission" date="2017-09" db="EMBL/GenBank/DDBJ databases">
        <title>Depth-based differentiation of microbial function through sediment-hosted aquifers and enrichment of novel symbionts in the deep terrestrial subsurface.</title>
        <authorList>
            <person name="Probst A.J."/>
            <person name="Ladd B."/>
            <person name="Jarett J.K."/>
            <person name="Geller-Mcgrath D.E."/>
            <person name="Sieber C.M.K."/>
            <person name="Emerson J.B."/>
            <person name="Anantharaman K."/>
            <person name="Thomas B.C."/>
            <person name="Malmstrom R."/>
            <person name="Stieglmeier M."/>
            <person name="Klingl A."/>
            <person name="Woyke T."/>
            <person name="Ryan C.M."/>
            <person name="Banfield J.F."/>
        </authorList>
    </citation>
    <scope>NUCLEOTIDE SEQUENCE [LARGE SCALE GENOMIC DNA]</scope>
</reference>
<accession>A0A2H0UHG5</accession>
<evidence type="ECO:0000256" key="9">
    <source>
        <dbReference type="ARBA" id="ARBA00023002"/>
    </source>
</evidence>
<evidence type="ECO:0000256" key="2">
    <source>
        <dbReference type="ARBA" id="ARBA00004370"/>
    </source>
</evidence>
<evidence type="ECO:0008006" key="15">
    <source>
        <dbReference type="Google" id="ProtNLM"/>
    </source>
</evidence>
<keyword evidence="6" id="KW-0479">Metal-binding</keyword>
<evidence type="ECO:0000256" key="11">
    <source>
        <dbReference type="ARBA" id="ARBA00023136"/>
    </source>
</evidence>
<feature type="transmembrane region" description="Helical" evidence="12">
    <location>
        <begin position="135"/>
        <end position="154"/>
    </location>
</feature>
<keyword evidence="11 12" id="KW-0472">Membrane</keyword>
<organism evidence="13 14">
    <name type="scientific">Candidatus Kaiserbacteria bacterium CG10_big_fil_rev_8_21_14_0_10_45_20</name>
    <dbReference type="NCBI Taxonomy" id="1974607"/>
    <lineage>
        <taxon>Bacteria</taxon>
        <taxon>Candidatus Kaiseribacteriota</taxon>
    </lineage>
</organism>
<evidence type="ECO:0000313" key="13">
    <source>
        <dbReference type="EMBL" id="PIR85235.1"/>
    </source>
</evidence>
<keyword evidence="9" id="KW-0560">Oxidoreductase</keyword>
<comment type="caution">
    <text evidence="13">The sequence shown here is derived from an EMBL/GenBank/DDBJ whole genome shotgun (WGS) entry which is preliminary data.</text>
</comment>
<keyword evidence="8 12" id="KW-1133">Transmembrane helix</keyword>
<keyword evidence="7" id="KW-0249">Electron transport</keyword>
<comment type="subcellular location">
    <subcellularLocation>
        <location evidence="2">Membrane</location>
    </subcellularLocation>
</comment>
<dbReference type="GO" id="GO:0009916">
    <property type="term" value="F:alternative oxidase activity"/>
    <property type="evidence" value="ECO:0007669"/>
    <property type="project" value="InterPro"/>
</dbReference>
<evidence type="ECO:0000256" key="7">
    <source>
        <dbReference type="ARBA" id="ARBA00022982"/>
    </source>
</evidence>
<keyword evidence="4" id="KW-0679">Respiratory chain</keyword>
<keyword evidence="5 12" id="KW-0812">Transmembrane</keyword>
<evidence type="ECO:0000313" key="14">
    <source>
        <dbReference type="Proteomes" id="UP000229315"/>
    </source>
</evidence>
<evidence type="ECO:0000256" key="6">
    <source>
        <dbReference type="ARBA" id="ARBA00022723"/>
    </source>
</evidence>
<dbReference type="InterPro" id="IPR038659">
    <property type="entry name" value="AOX_sf"/>
</dbReference>
<keyword evidence="10" id="KW-0408">Iron</keyword>
<dbReference type="Pfam" id="PF01786">
    <property type="entry name" value="AOX"/>
    <property type="match status" value="1"/>
</dbReference>
<dbReference type="GO" id="GO:0046872">
    <property type="term" value="F:metal ion binding"/>
    <property type="evidence" value="ECO:0007669"/>
    <property type="project" value="UniProtKB-KW"/>
</dbReference>
<comment type="cofactor">
    <cofactor evidence="1">
        <name>Fe cation</name>
        <dbReference type="ChEBI" id="CHEBI:24875"/>
    </cofactor>
</comment>
<feature type="transmembrane region" description="Helical" evidence="12">
    <location>
        <begin position="37"/>
        <end position="54"/>
    </location>
</feature>
<protein>
    <recommendedName>
        <fullName evidence="15">Alternative oxidase</fullName>
    </recommendedName>
</protein>
<evidence type="ECO:0000256" key="3">
    <source>
        <dbReference type="ARBA" id="ARBA00022448"/>
    </source>
</evidence>
<evidence type="ECO:0000256" key="4">
    <source>
        <dbReference type="ARBA" id="ARBA00022660"/>
    </source>
</evidence>
<keyword evidence="3" id="KW-0813">Transport</keyword>
<dbReference type="Proteomes" id="UP000229315">
    <property type="component" value="Unassembled WGS sequence"/>
</dbReference>
<dbReference type="InterPro" id="IPR002680">
    <property type="entry name" value="AOX"/>
</dbReference>
<dbReference type="EMBL" id="PFBH01000013">
    <property type="protein sequence ID" value="PIR85235.1"/>
    <property type="molecule type" value="Genomic_DNA"/>
</dbReference>
<dbReference type="Gene3D" id="1.20.1260.140">
    <property type="entry name" value="Alternative oxidase"/>
    <property type="match status" value="1"/>
</dbReference>
<sequence>MEMQKGDAGAELLNKELENPETLKAYKETFDDYKPSFFPRLFGGFLVWSGNLVYGKKPSYLKFRAVEVIARVPYHSWTSSAYTLLTLFYTNEKKAMQLADTAEFARFAQDNETMHVVVISCLAKSEESAGFFRHTLIPVLFSFFYFWVSYWLYLINPKYSFELNYLFEDHAFEQYSLFLEEQGEELKKKPFRSDFLDWYGRFPRSQYEFFVSVRNDELIHRNTSIREISKKLPDPI</sequence>
<dbReference type="GO" id="GO:0016020">
    <property type="term" value="C:membrane"/>
    <property type="evidence" value="ECO:0007669"/>
    <property type="project" value="UniProtKB-SubCell"/>
</dbReference>
<evidence type="ECO:0000256" key="1">
    <source>
        <dbReference type="ARBA" id="ARBA00001962"/>
    </source>
</evidence>